<comment type="caution">
    <text evidence="3">The sequence shown here is derived from an EMBL/GenBank/DDBJ whole genome shotgun (WGS) entry which is preliminary data.</text>
</comment>
<dbReference type="AlphaFoldDB" id="A0A443HSW6"/>
<dbReference type="GeneID" id="39599947"/>
<keyword evidence="4" id="KW-1185">Reference proteome</keyword>
<keyword evidence="2" id="KW-0812">Transmembrane</keyword>
<accession>A0A443HSW6</accession>
<evidence type="ECO:0000313" key="4">
    <source>
        <dbReference type="Proteomes" id="UP000283841"/>
    </source>
</evidence>
<evidence type="ECO:0000256" key="2">
    <source>
        <dbReference type="SAM" id="Phobius"/>
    </source>
</evidence>
<evidence type="ECO:0000256" key="1">
    <source>
        <dbReference type="SAM" id="MobiDB-lite"/>
    </source>
</evidence>
<sequence length="111" mass="12776">MNIMKETTNGEVLLMLSMAISLGSFALCCPTSLVHLGNRKRSHSRWRLQAWKIECSRPGSAPEPNRVLRPSDHQHRRQSRIARGANRCNSIGDERWRKTERWSVKISPARL</sequence>
<feature type="region of interest" description="Disordered" evidence="1">
    <location>
        <begin position="57"/>
        <end position="84"/>
    </location>
</feature>
<name>A0A443HSW6_BYSSP</name>
<reference evidence="3 4" key="1">
    <citation type="journal article" date="2018" name="Front. Microbiol.">
        <title>Genomic and genetic insights into a cosmopolitan fungus, Paecilomyces variotii (Eurotiales).</title>
        <authorList>
            <person name="Urquhart A.S."/>
            <person name="Mondo S.J."/>
            <person name="Makela M.R."/>
            <person name="Hane J.K."/>
            <person name="Wiebenga A."/>
            <person name="He G."/>
            <person name="Mihaltcheva S."/>
            <person name="Pangilinan J."/>
            <person name="Lipzen A."/>
            <person name="Barry K."/>
            <person name="de Vries R.P."/>
            <person name="Grigoriev I.V."/>
            <person name="Idnurm A."/>
        </authorList>
    </citation>
    <scope>NUCLEOTIDE SEQUENCE [LARGE SCALE GENOMIC DNA]</scope>
    <source>
        <strain evidence="3 4">CBS 101075</strain>
    </source>
</reference>
<dbReference type="RefSeq" id="XP_028484534.1">
    <property type="nucleotide sequence ID" value="XM_028630670.1"/>
</dbReference>
<dbReference type="Proteomes" id="UP000283841">
    <property type="component" value="Unassembled WGS sequence"/>
</dbReference>
<keyword evidence="2" id="KW-1133">Transmembrane helix</keyword>
<keyword evidence="2" id="KW-0472">Membrane</keyword>
<gene>
    <name evidence="3" type="ORF">C8Q69DRAFT_468171</name>
</gene>
<feature type="transmembrane region" description="Helical" evidence="2">
    <location>
        <begin position="12"/>
        <end position="37"/>
    </location>
</feature>
<organism evidence="3 4">
    <name type="scientific">Byssochlamys spectabilis</name>
    <name type="common">Paecilomyces variotii</name>
    <dbReference type="NCBI Taxonomy" id="264951"/>
    <lineage>
        <taxon>Eukaryota</taxon>
        <taxon>Fungi</taxon>
        <taxon>Dikarya</taxon>
        <taxon>Ascomycota</taxon>
        <taxon>Pezizomycotina</taxon>
        <taxon>Eurotiomycetes</taxon>
        <taxon>Eurotiomycetidae</taxon>
        <taxon>Eurotiales</taxon>
        <taxon>Thermoascaceae</taxon>
        <taxon>Paecilomyces</taxon>
    </lineage>
</organism>
<dbReference type="VEuPathDB" id="FungiDB:C8Q69DRAFT_468171"/>
<protein>
    <submittedName>
        <fullName evidence="3">Uncharacterized protein</fullName>
    </submittedName>
</protein>
<evidence type="ECO:0000313" key="3">
    <source>
        <dbReference type="EMBL" id="RWQ94889.1"/>
    </source>
</evidence>
<dbReference type="EMBL" id="RCNU01000006">
    <property type="protein sequence ID" value="RWQ94889.1"/>
    <property type="molecule type" value="Genomic_DNA"/>
</dbReference>
<proteinExistence type="predicted"/>